<proteinExistence type="predicted"/>
<dbReference type="RefSeq" id="WP_201071971.1">
    <property type="nucleotide sequence ID" value="NZ_CP067420.1"/>
</dbReference>
<sequence>MVVRFDPLEYRYPCCAWLTGHPPLDHLLTVRRGNQNRREGRPPRWSEIRRHFWNTDAGEPACMDFMLVYDPGGMRCDTMMPVASALLGLPLFFAGTDWRDGARTRKVAPFVRRVARSQRAMRGFLTPGARAVHARAGRLLAVAGVPLAPEAGGAGEGARGRLVLMTVAWADEEVRAERSDRQDRRSGARADGCFGGSASRLCGVQIVLWIKPDDVKCVVYEKAVDTAVFVGRQAELPSLDLAKLVVQMLESPWPGSLSPVVGVCAKCLPAVSPKFIHGHAVQVAEPFQQAYQIAVAHSVRREIVIGMKVDILEGELDTCFG</sequence>
<gene>
    <name evidence="1" type="ORF">IGS68_17545</name>
</gene>
<keyword evidence="2" id="KW-1185">Reference proteome</keyword>
<dbReference type="Proteomes" id="UP000595197">
    <property type="component" value="Chromosome"/>
</dbReference>
<organism evidence="1 2">
    <name type="scientific">Skermanella cutis</name>
    <dbReference type="NCBI Taxonomy" id="2775420"/>
    <lineage>
        <taxon>Bacteria</taxon>
        <taxon>Pseudomonadati</taxon>
        <taxon>Pseudomonadota</taxon>
        <taxon>Alphaproteobacteria</taxon>
        <taxon>Rhodospirillales</taxon>
        <taxon>Azospirillaceae</taxon>
        <taxon>Skermanella</taxon>
    </lineage>
</organism>
<reference evidence="1" key="1">
    <citation type="submission" date="2021-02" db="EMBL/GenBank/DDBJ databases">
        <title>Skermanella TT6 skin isolate.</title>
        <authorList>
            <person name="Lee K."/>
            <person name="Ganzorig M."/>
        </authorList>
    </citation>
    <scope>NUCLEOTIDE SEQUENCE</scope>
    <source>
        <strain evidence="1">TT6</strain>
    </source>
</reference>
<dbReference type="EMBL" id="CP067420">
    <property type="protein sequence ID" value="QQP87876.1"/>
    <property type="molecule type" value="Genomic_DNA"/>
</dbReference>
<protein>
    <submittedName>
        <fullName evidence="1">Uncharacterized protein</fullName>
    </submittedName>
</protein>
<accession>A0ABX7B0U5</accession>
<name>A0ABX7B0U5_9PROT</name>
<evidence type="ECO:0000313" key="1">
    <source>
        <dbReference type="EMBL" id="QQP87876.1"/>
    </source>
</evidence>
<evidence type="ECO:0000313" key="2">
    <source>
        <dbReference type="Proteomes" id="UP000595197"/>
    </source>
</evidence>